<dbReference type="InterPro" id="IPR003591">
    <property type="entry name" value="Leu-rich_rpt_typical-subtyp"/>
</dbReference>
<dbReference type="SUPFAM" id="SSF52075">
    <property type="entry name" value="Outer arm dynein light chain 1"/>
    <property type="match status" value="1"/>
</dbReference>
<dbReference type="InterPro" id="IPR050216">
    <property type="entry name" value="LRR_domain-containing"/>
</dbReference>
<keyword evidence="5" id="KW-1185">Reference proteome</keyword>
<feature type="region of interest" description="Disordered" evidence="3">
    <location>
        <begin position="324"/>
        <end position="346"/>
    </location>
</feature>
<feature type="region of interest" description="Disordered" evidence="3">
    <location>
        <begin position="413"/>
        <end position="450"/>
    </location>
</feature>
<dbReference type="PROSITE" id="PS51450">
    <property type="entry name" value="LRR"/>
    <property type="match status" value="1"/>
</dbReference>
<evidence type="ECO:0000313" key="5">
    <source>
        <dbReference type="Proteomes" id="UP000694540"/>
    </source>
</evidence>
<keyword evidence="1" id="KW-0433">Leucine-rich repeat</keyword>
<dbReference type="GeneTree" id="ENSGT00390000007203"/>
<accession>A0A8C3WVA9</accession>
<proteinExistence type="predicted"/>
<reference evidence="4" key="2">
    <citation type="submission" date="2025-09" db="UniProtKB">
        <authorList>
            <consortium name="Ensembl"/>
        </authorList>
    </citation>
    <scope>IDENTIFICATION</scope>
</reference>
<dbReference type="SMART" id="SM00369">
    <property type="entry name" value="LRR_TYP"/>
    <property type="match status" value="3"/>
</dbReference>
<dbReference type="Ensembl" id="ENSCWAT00000020881.1">
    <property type="protein sequence ID" value="ENSCWAP00000019239.1"/>
    <property type="gene ID" value="ENSCWAG00000014723.1"/>
</dbReference>
<feature type="compositionally biased region" description="Basic and acidic residues" evidence="3">
    <location>
        <begin position="333"/>
        <end position="346"/>
    </location>
</feature>
<evidence type="ECO:0000256" key="2">
    <source>
        <dbReference type="ARBA" id="ARBA00022737"/>
    </source>
</evidence>
<feature type="region of interest" description="Disordered" evidence="3">
    <location>
        <begin position="1"/>
        <end position="34"/>
    </location>
</feature>
<dbReference type="PANTHER" id="PTHR48051:SF35">
    <property type="entry name" value="LEUCINE-RICH REPEAT-CONTAINING PROTEIN 27"/>
    <property type="match status" value="1"/>
</dbReference>
<organism evidence="4 5">
    <name type="scientific">Catagonus wagneri</name>
    <name type="common">Chacoan peccary</name>
    <dbReference type="NCBI Taxonomy" id="51154"/>
    <lineage>
        <taxon>Eukaryota</taxon>
        <taxon>Metazoa</taxon>
        <taxon>Chordata</taxon>
        <taxon>Craniata</taxon>
        <taxon>Vertebrata</taxon>
        <taxon>Euteleostomi</taxon>
        <taxon>Mammalia</taxon>
        <taxon>Eutheria</taxon>
        <taxon>Laurasiatheria</taxon>
        <taxon>Artiodactyla</taxon>
        <taxon>Suina</taxon>
        <taxon>Tayassuidae</taxon>
        <taxon>Catagonus</taxon>
    </lineage>
</organism>
<gene>
    <name evidence="4" type="primary">LRRC27</name>
</gene>
<dbReference type="PANTHER" id="PTHR48051">
    <property type="match status" value="1"/>
</dbReference>
<feature type="compositionally biased region" description="Basic and acidic residues" evidence="3">
    <location>
        <begin position="424"/>
        <end position="438"/>
    </location>
</feature>
<dbReference type="Proteomes" id="UP000694540">
    <property type="component" value="Unplaced"/>
</dbReference>
<dbReference type="Gene3D" id="3.80.10.10">
    <property type="entry name" value="Ribonuclease Inhibitor"/>
    <property type="match status" value="1"/>
</dbReference>
<dbReference type="InterPro" id="IPR001611">
    <property type="entry name" value="Leu-rich_rpt"/>
</dbReference>
<evidence type="ECO:0000256" key="1">
    <source>
        <dbReference type="ARBA" id="ARBA00022614"/>
    </source>
</evidence>
<keyword evidence="2" id="KW-0677">Repeat</keyword>
<dbReference type="Pfam" id="PF13855">
    <property type="entry name" value="LRR_8"/>
    <property type="match status" value="1"/>
</dbReference>
<dbReference type="InterPro" id="IPR032675">
    <property type="entry name" value="LRR_dom_sf"/>
</dbReference>
<protein>
    <submittedName>
        <fullName evidence="4">Leucine rich repeat containing 27</fullName>
    </submittedName>
</protein>
<name>A0A8C3WVA9_9CETA</name>
<evidence type="ECO:0000256" key="3">
    <source>
        <dbReference type="SAM" id="MobiDB-lite"/>
    </source>
</evidence>
<dbReference type="AlphaFoldDB" id="A0A8C3WVA9"/>
<reference evidence="4" key="1">
    <citation type="submission" date="2025-08" db="UniProtKB">
        <authorList>
            <consortium name="Ensembl"/>
        </authorList>
    </citation>
    <scope>IDENTIFICATION</scope>
</reference>
<evidence type="ECO:0000313" key="4">
    <source>
        <dbReference type="Ensembl" id="ENSCWAP00000019239.1"/>
    </source>
</evidence>
<dbReference type="GO" id="GO:0005737">
    <property type="term" value="C:cytoplasm"/>
    <property type="evidence" value="ECO:0007669"/>
    <property type="project" value="TreeGrafter"/>
</dbReference>
<sequence length="506" mass="55965">MEGSSAFKSPCGAATPEGSADQARSKPAPPSADAHKGLVFSASPILDLSQSGLHHLGEIFKAPTLKQLHLQRNALCTIPEDLFQLLPNLTWLDLRHNRIAALPSGIGCHKHLKTLLLERNPIKTLPVELGSVTTLKALNLRHCPLEFPPQPVVQRGLGAILAFLQVCAAERHVSPRNKLVRKMTVSDWPQTLSGSPEDCVSNRDTLGSQEQRGTWLTEKADCFPPVEQLDLSDPARAADPAEGWPSQEEIRRFWKLRQEIVGNEQAAVPEKRLLPAELPPNLRAVLSASQKHLFPRRTKTPSSKGILPNLASSHRALARARLEQNHGPALQGPRDRQAPREQRRGVGDMNVLQPEVGWVLTAVSSDPENILCVFQVASKFPFAAGLIDNEKIPVNLPGKMRQSKEKSLQASQEVSTFHEGNLQEELRRHVQQPREGRSRPRALAPLEETRKAARDLDAARRLQDEVMKLKLRSTLSRDPRCPALSGSHLLGPVASQPQNIFFNPKY</sequence>